<feature type="region of interest" description="Disordered" evidence="1">
    <location>
        <begin position="1"/>
        <end position="30"/>
    </location>
</feature>
<evidence type="ECO:0000256" key="1">
    <source>
        <dbReference type="SAM" id="MobiDB-lite"/>
    </source>
</evidence>
<accession>A0A9Q9UW12</accession>
<dbReference type="AlphaFoldDB" id="A0A9Q9UW12"/>
<dbReference type="Proteomes" id="UP000176944">
    <property type="component" value="Chromosome"/>
</dbReference>
<dbReference type="EMBL" id="CP017708">
    <property type="protein sequence ID" value="WAN69396.1"/>
    <property type="molecule type" value="Genomic_DNA"/>
</dbReference>
<reference evidence="2" key="2">
    <citation type="submission" date="2022-10" db="EMBL/GenBank/DDBJ databases">
        <authorList>
            <person name="Ngo T.-E."/>
        </authorList>
    </citation>
    <scope>NUCLEOTIDE SEQUENCE</scope>
    <source>
        <strain evidence="2">JHB</strain>
    </source>
</reference>
<feature type="region of interest" description="Disordered" evidence="1">
    <location>
        <begin position="53"/>
        <end position="74"/>
    </location>
</feature>
<evidence type="ECO:0000313" key="2">
    <source>
        <dbReference type="EMBL" id="WAN69396.1"/>
    </source>
</evidence>
<sequence length="74" mass="8479">MGIGKRQHSTFNLPTYPTRDGKGEQPTNLAYKGRQGRTTLAFRPRYANNLTTFNLPFTERQRRTTFPTPTPGHL</sequence>
<protein>
    <submittedName>
        <fullName evidence="2">Uncharacterized protein</fullName>
    </submittedName>
</protein>
<reference evidence="2" key="1">
    <citation type="journal article" date="2017" name="Proc. Natl. Acad. Sci. U.S.A.">
        <title>Comparative genomics uncovers the prolific and distinctive metabolic potential of the cyanobacterial genus Moorea.</title>
        <authorList>
            <person name="Leao T."/>
            <person name="Castelao G."/>
            <person name="Korobeynikov A."/>
            <person name="Monroe E.A."/>
            <person name="Podell S."/>
            <person name="Glukhov E."/>
            <person name="Allen E.E."/>
            <person name="Gerwick W.H."/>
            <person name="Gerwick L."/>
        </authorList>
    </citation>
    <scope>NUCLEOTIDE SEQUENCE</scope>
    <source>
        <strain evidence="2">JHB</strain>
    </source>
</reference>
<organism evidence="2">
    <name type="scientific">Moorena producens (strain JHB)</name>
    <dbReference type="NCBI Taxonomy" id="1454205"/>
    <lineage>
        <taxon>Bacteria</taxon>
        <taxon>Bacillati</taxon>
        <taxon>Cyanobacteriota</taxon>
        <taxon>Cyanophyceae</taxon>
        <taxon>Coleofasciculales</taxon>
        <taxon>Coleofasciculaceae</taxon>
        <taxon>Moorena</taxon>
    </lineage>
</organism>
<proteinExistence type="predicted"/>
<name>A0A9Q9UW12_MOOP1</name>
<gene>
    <name evidence="2" type="ORF">BJP36_35490</name>
</gene>